<feature type="region of interest" description="Disordered" evidence="1">
    <location>
        <begin position="1453"/>
        <end position="1494"/>
    </location>
</feature>
<feature type="compositionally biased region" description="Basic and acidic residues" evidence="1">
    <location>
        <begin position="366"/>
        <end position="385"/>
    </location>
</feature>
<feature type="region of interest" description="Disordered" evidence="1">
    <location>
        <begin position="366"/>
        <end position="659"/>
    </location>
</feature>
<evidence type="ECO:0000256" key="1">
    <source>
        <dbReference type="SAM" id="MobiDB-lite"/>
    </source>
</evidence>
<feature type="region of interest" description="Disordered" evidence="1">
    <location>
        <begin position="1075"/>
        <end position="1109"/>
    </location>
</feature>
<feature type="region of interest" description="Disordered" evidence="1">
    <location>
        <begin position="869"/>
        <end position="1046"/>
    </location>
</feature>
<feature type="compositionally biased region" description="Basic and acidic residues" evidence="1">
    <location>
        <begin position="415"/>
        <end position="431"/>
    </location>
</feature>
<protein>
    <submittedName>
        <fullName evidence="2">Uncharacterized protein</fullName>
    </submittedName>
</protein>
<dbReference type="EMBL" id="CDMZ01002430">
    <property type="protein sequence ID" value="CEM42345.1"/>
    <property type="molecule type" value="Genomic_DNA"/>
</dbReference>
<feature type="compositionally biased region" description="Acidic residues" evidence="1">
    <location>
        <begin position="1032"/>
        <end position="1042"/>
    </location>
</feature>
<feature type="compositionally biased region" description="Basic and acidic residues" evidence="1">
    <location>
        <begin position="63"/>
        <end position="77"/>
    </location>
</feature>
<feature type="compositionally biased region" description="Pro residues" evidence="1">
    <location>
        <begin position="314"/>
        <end position="323"/>
    </location>
</feature>
<feature type="compositionally biased region" description="Basic and acidic residues" evidence="1">
    <location>
        <begin position="325"/>
        <end position="343"/>
    </location>
</feature>
<feature type="compositionally biased region" description="Gly residues" evidence="1">
    <location>
        <begin position="171"/>
        <end position="184"/>
    </location>
</feature>
<feature type="compositionally biased region" description="Basic and acidic residues" evidence="1">
    <location>
        <begin position="958"/>
        <end position="968"/>
    </location>
</feature>
<feature type="region of interest" description="Disordered" evidence="1">
    <location>
        <begin position="1614"/>
        <end position="1647"/>
    </location>
</feature>
<name>A0A0G4HE60_9ALVE</name>
<feature type="region of interest" description="Disordered" evidence="1">
    <location>
        <begin position="1546"/>
        <end position="1601"/>
    </location>
</feature>
<feature type="compositionally biased region" description="Basic and acidic residues" evidence="1">
    <location>
        <begin position="257"/>
        <end position="267"/>
    </location>
</feature>
<feature type="compositionally biased region" description="Basic and acidic residues" evidence="1">
    <location>
        <begin position="747"/>
        <end position="763"/>
    </location>
</feature>
<feature type="compositionally biased region" description="Polar residues" evidence="1">
    <location>
        <begin position="223"/>
        <end position="234"/>
    </location>
</feature>
<feature type="compositionally biased region" description="Basic residues" evidence="1">
    <location>
        <begin position="132"/>
        <end position="141"/>
    </location>
</feature>
<feature type="region of interest" description="Disordered" evidence="1">
    <location>
        <begin position="720"/>
        <end position="775"/>
    </location>
</feature>
<feature type="region of interest" description="Disordered" evidence="1">
    <location>
        <begin position="132"/>
        <end position="350"/>
    </location>
</feature>
<feature type="compositionally biased region" description="Low complexity" evidence="1">
    <location>
        <begin position="689"/>
        <end position="698"/>
    </location>
</feature>
<sequence length="1647" mass="176248">MPRGSSGKRDGPGGLEAAVLLSSSAEDEMPPRRQNGSSPAQGQGRGSPVSKGKGGARLLMSTRDTEGAGLEDTHLQENGETVIRRGVGGRSSTLQRVPTDFWTSSQRPFDRLEWEEQNKERDAAHFRRFPSRMMRSIRKKTATTGKGEGSGFTDLQPLLSPRGVPPPALSGGPGGLGAFRGGGSRYREKDRVSPMRRQFGAIREEDEEENEEEGFASLRVPALSSQGKPSSASVSPRERTRPTEGSAPPPAVSSNEVQRRIQEKLRGASDSTTSAQKKKGAARESLGGYFQDDEQGDESSFLRGRGGAGLPDSHPTPPPPPPMKNQREELDDPHKEAQSRDARTTAAAAAAVSVLVEDSVRQALEAVRRASSRREREREREREAARSASPYRSPFAGDLAEPQKGSLPSPTLSARMRERGGEQIGGREKESVNPASDYAPAIAQLDVPRLTAEEARREARRQMRSSLPAILRIGSVSTNTPTPRGRPLPSGASLGIDPFAGGGPFSDSEGQVVAGGERDRRLRGVRGAGETDALTPAFGRGVGVDLSEGLLGDLQGRSGLVSRVPPDEPYSARRAGGGRGGLRSRSLSDTERGDREERWVGGVRGGRRDRERESGDEYDTGGQEGTGGPSRVLHEEDPNSSFTQFADMPPPPPPPASAARVLSALAARPGAPMSISLSVSAAVNEEDSPSAPDLPSSPGAKRVEGVRGVSGVLSGHGKISATIVPPIEPTEKGKEEKGKGNSPIREWQQHETIEEAEEEEKKAPPRSADTLRAEQAVPEAQQLQLSGFSFSETQQAGLRDEAQGAGDEGGLLGKEEETGMGVEEAGTFPVSSEKEKADDVRAAAAAASVSVSALLDKLEAEGLRAWEARQRQGQEVSGGKGGRMMDEEEEGFRKEREPPGVGEEEEEEERGREVPFVSGGLAERERGAEEEEEDETFGEREENVSFGAADLSLSAAVRVREKEKEDRPPSGAGRSGGRWDLQEEEREVVGSTTLEKEKQREREKELRRLEDEEFLQRLREGRKQGRQAAADADADADADDAGDLIRGQAPAWERGLGWGAGAAAQSVGIVGAVRGREGEGEDPREQVHGGRFPPPLFEGGGGDDSEDEARERVARVAALTAPFFVQAREGRETDARGERQESPFDNRGHRIPSAPPPFSSPPMQRDGVPLYGGISVGASVETGRLYAGAPFGEEYGDGAAPMPPTGEEEEGDGHYEAEFGMTLAEAFRTRQQAVVSRMIARRESLKERAEARAQRQPHLPPPSSSTRLGRHPRGGTSVTRIDGSHSLQSHIEEIIRARKKMDMGPAASWLEAAHDRIVSTGSPPGPPPPSGRQHPGGSSTLFVPRGDERGGQGLGLRGKRERSGQLAEMEQREQQKAKARGMPAGDGVFLLEGPDGRGAQGRTGKAAGGVLREETGTGEGKGAGGSLARLIDRLSSGKREPISRKEALQVNRSLRERTGQEMAPLSQPPRRASAEAKQQGGHTHLASRSAAGTTYRITTPFQQTMTTRQQHPSASAVARDAAVLAEAPPLSTTWPVPETLPANEATAAVQTQQQGRPGGRHTAPPQRHSTGAPRGDRTMMRARERERERETEEKRRENRRQELLALRARAKAFDAATRQALGSRSGSGVGMGVGGGSSGGVAQSKRR</sequence>
<feature type="compositionally biased region" description="Gly residues" evidence="1">
    <location>
        <begin position="1625"/>
        <end position="1639"/>
    </location>
</feature>
<feature type="compositionally biased region" description="Basic and acidic residues" evidence="1">
    <location>
        <begin position="451"/>
        <end position="461"/>
    </location>
</feature>
<feature type="region of interest" description="Disordered" evidence="1">
    <location>
        <begin position="1245"/>
        <end position="1285"/>
    </location>
</feature>
<feature type="compositionally biased region" description="Basic and acidic residues" evidence="1">
    <location>
        <begin position="1128"/>
        <end position="1148"/>
    </location>
</feature>
<organism evidence="2">
    <name type="scientific">Chromera velia CCMP2878</name>
    <dbReference type="NCBI Taxonomy" id="1169474"/>
    <lineage>
        <taxon>Eukaryota</taxon>
        <taxon>Sar</taxon>
        <taxon>Alveolata</taxon>
        <taxon>Colpodellida</taxon>
        <taxon>Chromeraceae</taxon>
        <taxon>Chromera</taxon>
    </lineage>
</organism>
<feature type="region of interest" description="Disordered" evidence="1">
    <location>
        <begin position="1"/>
        <end position="101"/>
    </location>
</feature>
<evidence type="ECO:0000313" key="2">
    <source>
        <dbReference type="EMBL" id="CEM42345.1"/>
    </source>
</evidence>
<feature type="compositionally biased region" description="Basic and acidic residues" evidence="1">
    <location>
        <begin position="994"/>
        <end position="1023"/>
    </location>
</feature>
<gene>
    <name evidence="2" type="ORF">Cvel_26673</name>
</gene>
<feature type="region of interest" description="Disordered" evidence="1">
    <location>
        <begin position="1317"/>
        <end position="1384"/>
    </location>
</feature>
<feature type="compositionally biased region" description="Basic and acidic residues" evidence="1">
    <location>
        <begin position="586"/>
        <end position="599"/>
    </location>
</feature>
<feature type="region of interest" description="Disordered" evidence="1">
    <location>
        <begin position="1125"/>
        <end position="1170"/>
    </location>
</feature>
<feature type="compositionally biased region" description="Basic and acidic residues" evidence="1">
    <location>
        <begin position="1075"/>
        <end position="1088"/>
    </location>
</feature>
<accession>A0A0G4HE60</accession>
<feature type="region of interest" description="Disordered" evidence="1">
    <location>
        <begin position="795"/>
        <end position="834"/>
    </location>
</feature>
<feature type="region of interest" description="Disordered" evidence="1">
    <location>
        <begin position="680"/>
        <end position="703"/>
    </location>
</feature>
<proteinExistence type="predicted"/>
<dbReference type="VEuPathDB" id="CryptoDB:Cvel_26673"/>
<feature type="compositionally biased region" description="Basic and acidic residues" evidence="1">
    <location>
        <begin position="606"/>
        <end position="615"/>
    </location>
</feature>
<feature type="compositionally biased region" description="Acidic residues" evidence="1">
    <location>
        <begin position="204"/>
        <end position="214"/>
    </location>
</feature>
<reference evidence="2" key="1">
    <citation type="submission" date="2014-11" db="EMBL/GenBank/DDBJ databases">
        <authorList>
            <person name="Otto D Thomas"/>
            <person name="Naeem Raeece"/>
        </authorList>
    </citation>
    <scope>NUCLEOTIDE SEQUENCE</scope>
</reference>
<feature type="compositionally biased region" description="Polar residues" evidence="1">
    <location>
        <begin position="90"/>
        <end position="101"/>
    </location>
</feature>
<feature type="compositionally biased region" description="Basic and acidic residues" evidence="1">
    <location>
        <begin position="729"/>
        <end position="739"/>
    </location>
</feature>
<feature type="compositionally biased region" description="Low complexity" evidence="1">
    <location>
        <begin position="1614"/>
        <end position="1624"/>
    </location>
</feature>
<feature type="compositionally biased region" description="Basic and acidic residues" evidence="1">
    <location>
        <begin position="1574"/>
        <end position="1601"/>
    </location>
</feature>